<dbReference type="PRINTS" id="PR01217">
    <property type="entry name" value="PRICHEXTENSN"/>
</dbReference>
<feature type="compositionally biased region" description="Low complexity" evidence="1">
    <location>
        <begin position="330"/>
        <end position="343"/>
    </location>
</feature>
<dbReference type="EMBL" id="CP000463">
    <property type="protein sequence ID" value="ABJ07347.1"/>
    <property type="molecule type" value="Genomic_DNA"/>
</dbReference>
<reference evidence="3" key="1">
    <citation type="submission" date="2006-09" db="EMBL/GenBank/DDBJ databases">
        <title>Complete sequence of Rhodopseudomonas palustris BisA53.</title>
        <authorList>
            <consortium name="US DOE Joint Genome Institute"/>
            <person name="Copeland A."/>
            <person name="Lucas S."/>
            <person name="Lapidus A."/>
            <person name="Barry K."/>
            <person name="Detter J.C."/>
            <person name="Glavina del Rio T."/>
            <person name="Hammon N."/>
            <person name="Israni S."/>
            <person name="Dalin E."/>
            <person name="Tice H."/>
            <person name="Pitluck S."/>
            <person name="Chain P."/>
            <person name="Malfatti S."/>
            <person name="Shin M."/>
            <person name="Vergez L."/>
            <person name="Schmutz J."/>
            <person name="Larimer F."/>
            <person name="Land M."/>
            <person name="Hauser L."/>
            <person name="Pelletier D.A."/>
            <person name="Kyrpides N."/>
            <person name="Kim E."/>
            <person name="Harwood C.S."/>
            <person name="Oda Y."/>
            <person name="Richardson P."/>
        </authorList>
    </citation>
    <scope>NUCLEOTIDE SEQUENCE [LARGE SCALE GENOMIC DNA]</scope>
    <source>
        <strain evidence="3">BisA53</strain>
    </source>
</reference>
<feature type="compositionally biased region" description="Low complexity" evidence="1">
    <location>
        <begin position="260"/>
        <end position="291"/>
    </location>
</feature>
<dbReference type="eggNOG" id="ENOG50348SR">
    <property type="taxonomic scope" value="Bacteria"/>
</dbReference>
<organism evidence="3">
    <name type="scientific">Rhodopseudomonas palustris (strain BisA53)</name>
    <dbReference type="NCBI Taxonomy" id="316055"/>
    <lineage>
        <taxon>Bacteria</taxon>
        <taxon>Pseudomonadati</taxon>
        <taxon>Pseudomonadota</taxon>
        <taxon>Alphaproteobacteria</taxon>
        <taxon>Hyphomicrobiales</taxon>
        <taxon>Nitrobacteraceae</taxon>
        <taxon>Rhodopseudomonas</taxon>
    </lineage>
</organism>
<keyword evidence="2" id="KW-0812">Transmembrane</keyword>
<proteinExistence type="predicted"/>
<feature type="transmembrane region" description="Helical" evidence="2">
    <location>
        <begin position="20"/>
        <end position="39"/>
    </location>
</feature>
<feature type="compositionally biased region" description="Pro residues" evidence="1">
    <location>
        <begin position="310"/>
        <end position="329"/>
    </location>
</feature>
<dbReference type="HOGENOM" id="CLU_905791_0_0_5"/>
<dbReference type="OrthoDB" id="8264807at2"/>
<gene>
    <name evidence="3" type="ordered locus">RPE_3415</name>
</gene>
<accession>Q07L37</accession>
<evidence type="ECO:0000256" key="1">
    <source>
        <dbReference type="SAM" id="MobiDB-lite"/>
    </source>
</evidence>
<feature type="region of interest" description="Disordered" evidence="1">
    <location>
        <begin position="245"/>
        <end position="343"/>
    </location>
</feature>
<evidence type="ECO:0000256" key="2">
    <source>
        <dbReference type="SAM" id="Phobius"/>
    </source>
</evidence>
<feature type="transmembrane region" description="Helical" evidence="2">
    <location>
        <begin position="46"/>
        <end position="66"/>
    </location>
</feature>
<dbReference type="AlphaFoldDB" id="Q07L37"/>
<name>Q07L37_RHOP5</name>
<keyword evidence="2" id="KW-1133">Transmembrane helix</keyword>
<keyword evidence="2" id="KW-0472">Membrane</keyword>
<evidence type="ECO:0000313" key="3">
    <source>
        <dbReference type="EMBL" id="ABJ07347.1"/>
    </source>
</evidence>
<protein>
    <submittedName>
        <fullName evidence="3">Uncharacterized protein</fullName>
    </submittedName>
</protein>
<sequence>MNWTWAGSIEQLWHAPGFPMWLAMGAAGLFGLVVLVALLRADKSVANAALAMIALLAIGAAATVFLRHGPAETAAPRGTGGGEIASLMQQPALACVDDLAGETVLAACEKLLFSSPDTVAAAVSYTSSRISRLLAAGDVETANKAMTPELDRLRRSIERDRYGLVAYVLASRDRCQPGECAAYLSLTDHNLIAANMDEKLYESQIQRYSPAWNAVPAAAAAAPPFAALAPSMPTGKPTNAEFPTSASIPPVNIMTPEPPAAAAKPAPTAAADKPAPVAPARPAQAAAQASPKPAPKPPANANAQAVTRAVPPPTVTRPQPPPKPKPPLAAPVQLAPAAANAEE</sequence>
<feature type="compositionally biased region" description="Low complexity" evidence="1">
    <location>
        <begin position="299"/>
        <end position="309"/>
    </location>
</feature>
<dbReference type="STRING" id="316055.RPE_3415"/>
<dbReference type="KEGG" id="rpe:RPE_3415"/>